<evidence type="ECO:0000313" key="1">
    <source>
        <dbReference type="EMBL" id="CCA86210.1"/>
    </source>
</evidence>
<accession>G3A6V2</accession>
<dbReference type="EMBL" id="FR854089">
    <property type="protein sequence ID" value="CCA86210.1"/>
    <property type="molecule type" value="Genomic_DNA"/>
</dbReference>
<gene>
    <name evidence="1" type="ORF">RALSY_40425</name>
</gene>
<protein>
    <submittedName>
        <fullName evidence="1">Uncharacterized protein</fullName>
    </submittedName>
</protein>
<organism evidence="1">
    <name type="scientific">Ralstonia syzygii R24</name>
    <dbReference type="NCBI Taxonomy" id="907261"/>
    <lineage>
        <taxon>Bacteria</taxon>
        <taxon>Pseudomonadati</taxon>
        <taxon>Pseudomonadota</taxon>
        <taxon>Betaproteobacteria</taxon>
        <taxon>Burkholderiales</taxon>
        <taxon>Burkholderiaceae</taxon>
        <taxon>Ralstonia</taxon>
        <taxon>Ralstonia solanacearum species complex</taxon>
    </lineage>
</organism>
<reference evidence="1" key="1">
    <citation type="journal article" date="2011" name="PLoS ONE">
        <title>Ralstonia syzygii, the Blood Disease Bacterium and some Asian R. solanacearum strains form a single genomic species despite divergent lifestyles.</title>
        <authorList>
            <person name="Remenant B."/>
            <person name="de Cambiaire J.C."/>
            <person name="Cellier G."/>
            <person name="Jacobs J.M."/>
            <person name="Mangenot S."/>
            <person name="Barbe V."/>
            <person name="Lajus A."/>
            <person name="Vallenet D."/>
            <person name="Medigue C."/>
            <person name="Fegan M."/>
            <person name="Allen C."/>
            <person name="Prior P."/>
        </authorList>
    </citation>
    <scope>NUCLEOTIDE SEQUENCE</scope>
    <source>
        <strain evidence="1">R24</strain>
    </source>
</reference>
<name>G3A6V2_9RALS</name>
<sequence length="36" mass="4016">MRTLGHAFDGNPIDLIVLESSYQYGFTHMGESVLLC</sequence>
<proteinExistence type="predicted"/>
<reference evidence="1" key="2">
    <citation type="submission" date="2011-04" db="EMBL/GenBank/DDBJ databases">
        <authorList>
            <person name="Genoscope - CEA"/>
        </authorList>
    </citation>
    <scope>NUCLEOTIDE SEQUENCE</scope>
    <source>
        <strain evidence="1">R24</strain>
    </source>
</reference>
<dbReference type="AlphaFoldDB" id="G3A6V2"/>